<feature type="compositionally biased region" description="Low complexity" evidence="3">
    <location>
        <begin position="1166"/>
        <end position="1187"/>
    </location>
</feature>
<accession>A0ABN2ZEP8</accession>
<evidence type="ECO:0000259" key="4">
    <source>
        <dbReference type="SMART" id="SM00560"/>
    </source>
</evidence>
<dbReference type="InterPro" id="IPR013320">
    <property type="entry name" value="ConA-like_dom_sf"/>
</dbReference>
<sequence>MVMSVAQAVPLPAKAQPRDAVAGLPAYAVDGEVVHFDFRGSARDKAESTDHPGTPNTLQGGPDGYHHNGAYADFAENWWIWGNPDAVQDGRTLRLDGSNQYVSVPLTLPTDQSFTVSSWVQVTKGGQPYGVISQDGGRVSGFFLKLNPDGKPEFGMPRADDEKAGWDTVVGKDLVTPFQQGVMKPDWTHLTGVFDAQAHEVRLYVNGVLVGRAPHTATWKAAGQVELGRDLWAGKAGDYLPGGMANVRIWQRPLADAEVANVAVPDAVVRDDRCKLGNWLHAGGPKAKGLIAQALNGTGSDIVWNSLNVFGLGPVPQAMGQDETDQRAANNAQNDRVQAWSAAAAPFREDILRNGGSATLQSAPDLAGPVQKFLLEDVKPDWNGPSVPKPGKAALDTAKALFDKLADNPYHMLGVGNGKVWTRDALDSLSSYQIARFIKFGGFPTTAPAKDSVEFRTEVEDLKVQWAACDGSNPPDPNGVFGDVTATADTEWQAELAAQAKQRADIAAADIQAYQDVRTASNAMIDAQGQAYVISQLLAFQKYWAGQPKSGMFYPKPEKFTQATAAMATAKKAITGQLAVAQKAAASAKAQADKATAAEADAGKIALANGTPYGRGLAYALQSAQVTKASAAAAQSAAKAIETTQNTASATQADSKALYALGDAQTHAAQAEFQRAAAQEAADQAHNAAVAAANQADQAKQAAARAKADREQAQQAEATAKAAAADAHQQRQIADQEQANAAAARAKADAERAKAADAEAQAKQQQAAADAALGAAQTAGATATAKEAAAEEAESNAAIARDAAVTAEQNRDAATSRQKALEAAAAAAQGTADAQETRQAANDAKTAADQAGTAAAGARSSADQAGQDAIAARSAATEAAGAAARAQAAADKAGSDAATTSAAAATAHSAAADAIAASGQAAQNAANANQQAHVAAAATVKARQAAQATRIAADSTTADSARAAGQAYASALFASAARDAAGAAIAAGNTAIALGTPFRQTDSAAGLAVLIGQAGKSLAQQQADAAKARSDEAAKAAKDAAALAAKANADAKAAAQFAAQAAADTVNAFTSVQQARDYAAQAATEAAGAKTAEADTAEYDRQANLDALAATGSSAQAQTDATAANSAATAAEQNAAAARQAATAAENAAGTARGIATQSDLDATAAEKAAANAQTSAQQANQAATDAEAQERADLEAAMEAQRTAQAADPATSAGTDLSGDDEKLLLAQCGQSCVDDFRNARATAGQDILDWVKQNGGQILLDVLGVTDAKKCFTSGDVESCLWTALNVASLVAVVGKAPAVSKAVIRISEGIGKFFEEAEAAKRTLDRLRKLVEEAKEGKTAVSCLVSAAGLAVPAAQLTVRHAAAAHVAPRAGKPLCMTSVIGEDSLLKKAAEEAGNNQQAQRDIDNMFAQLMEGNMNPGMENKALKGTDISYARARNGGRLFFRNVNGTIQIVGKADKGNEPKVIARLLKLYGK</sequence>
<reference evidence="5 6" key="1">
    <citation type="journal article" date="2019" name="Int. J. Syst. Evol. Microbiol.">
        <title>The Global Catalogue of Microorganisms (GCM) 10K type strain sequencing project: providing services to taxonomists for standard genome sequencing and annotation.</title>
        <authorList>
            <consortium name="The Broad Institute Genomics Platform"/>
            <consortium name="The Broad Institute Genome Sequencing Center for Infectious Disease"/>
            <person name="Wu L."/>
            <person name="Ma J."/>
        </authorList>
    </citation>
    <scope>NUCLEOTIDE SEQUENCE [LARGE SCALE GENOMIC DNA]</scope>
    <source>
        <strain evidence="5 6">JCM 14560</strain>
    </source>
</reference>
<feature type="compositionally biased region" description="Basic and acidic residues" evidence="3">
    <location>
        <begin position="746"/>
        <end position="757"/>
    </location>
</feature>
<feature type="region of interest" description="Disordered" evidence="3">
    <location>
        <begin position="42"/>
        <end position="64"/>
    </location>
</feature>
<feature type="region of interest" description="Disordered" evidence="3">
    <location>
        <begin position="701"/>
        <end position="762"/>
    </location>
</feature>
<dbReference type="EMBL" id="BAAANT010000011">
    <property type="protein sequence ID" value="GAA2141094.1"/>
    <property type="molecule type" value="Genomic_DNA"/>
</dbReference>
<keyword evidence="6" id="KW-1185">Reference proteome</keyword>
<evidence type="ECO:0000313" key="5">
    <source>
        <dbReference type="EMBL" id="GAA2141094.1"/>
    </source>
</evidence>
<keyword evidence="1" id="KW-0732">Signal</keyword>
<dbReference type="SMART" id="SM00560">
    <property type="entry name" value="LamGL"/>
    <property type="match status" value="1"/>
</dbReference>
<feature type="region of interest" description="Disordered" evidence="3">
    <location>
        <begin position="827"/>
        <end position="860"/>
    </location>
</feature>
<proteinExistence type="predicted"/>
<name>A0ABN2ZEP8_9ACTN</name>
<feature type="domain" description="LamG-like jellyroll fold" evidence="4">
    <location>
        <begin position="112"/>
        <end position="257"/>
    </location>
</feature>
<dbReference type="Proteomes" id="UP001422759">
    <property type="component" value="Unassembled WGS sequence"/>
</dbReference>
<evidence type="ECO:0000256" key="3">
    <source>
        <dbReference type="SAM" id="MobiDB-lite"/>
    </source>
</evidence>
<evidence type="ECO:0000313" key="6">
    <source>
        <dbReference type="Proteomes" id="UP001422759"/>
    </source>
</evidence>
<organism evidence="5 6">
    <name type="scientific">Kitasatospora kazusensis</name>
    <dbReference type="NCBI Taxonomy" id="407974"/>
    <lineage>
        <taxon>Bacteria</taxon>
        <taxon>Bacillati</taxon>
        <taxon>Actinomycetota</taxon>
        <taxon>Actinomycetes</taxon>
        <taxon>Kitasatosporales</taxon>
        <taxon>Streptomycetaceae</taxon>
        <taxon>Kitasatospora</taxon>
    </lineage>
</organism>
<gene>
    <name evidence="5" type="ORF">GCM10009760_24960</name>
</gene>
<feature type="compositionally biased region" description="Low complexity" evidence="3">
    <location>
        <begin position="713"/>
        <end position="745"/>
    </location>
</feature>
<dbReference type="InterPro" id="IPR006558">
    <property type="entry name" value="LamG-like"/>
</dbReference>
<feature type="region of interest" description="Disordered" evidence="3">
    <location>
        <begin position="1166"/>
        <end position="1218"/>
    </location>
</feature>
<dbReference type="Pfam" id="PF13385">
    <property type="entry name" value="Laminin_G_3"/>
    <property type="match status" value="1"/>
</dbReference>
<dbReference type="Gene3D" id="2.60.120.200">
    <property type="match status" value="1"/>
</dbReference>
<keyword evidence="2" id="KW-1015">Disulfide bond</keyword>
<feature type="compositionally biased region" description="Low complexity" evidence="3">
    <location>
        <begin position="1196"/>
        <end position="1208"/>
    </location>
</feature>
<comment type="caution">
    <text evidence="5">The sequence shown here is derived from an EMBL/GenBank/DDBJ whole genome shotgun (WGS) entry which is preliminary data.</text>
</comment>
<protein>
    <recommendedName>
        <fullName evidence="4">LamG-like jellyroll fold domain-containing protein</fullName>
    </recommendedName>
</protein>
<evidence type="ECO:0000256" key="2">
    <source>
        <dbReference type="ARBA" id="ARBA00023157"/>
    </source>
</evidence>
<dbReference type="SUPFAM" id="SSF49899">
    <property type="entry name" value="Concanavalin A-like lectins/glucanases"/>
    <property type="match status" value="1"/>
</dbReference>
<evidence type="ECO:0000256" key="1">
    <source>
        <dbReference type="ARBA" id="ARBA00022729"/>
    </source>
</evidence>